<proteinExistence type="predicted"/>
<sequence length="587" mass="59409">MKRKTNILTCRSKSIFAGLAAGCLFAGSSLFAANVNTYWTGGGADNDWANPDNWDNGAPSDLSGDGNVSRAFFNSTSGAVNNVDITGANVGNYMNIGFGGGTTVNLNMASGSSLSFQTPGSHLVGSNSGAASILNVTGPVSGSADYSFSGFQIGTNASDTGSAANFSGALNITDSGANTVVGRQGNGHTLTVSDGAIYNGKGMLLSGTQAVTSGVGNDNSLVVTGAGSAMTLSGLSGEFSTLALIVASRPTTGLSSSVIQSGNIVTVSDGASLTVIGDNPDATVSVLVGANHYRRDNGILVTGSGSTMTVSGDVYTQVGYNSSASDDNYLKVENGATFKTDATVDVLDGITATTGRNYLLIDNGGTFTSSSVLTNTNGLLQLAEGGVLAGKTLAGDSTALTVNVAGSGRFEAAGTGLGNTVTVNFEGQVVERLVDNEIVYDTYTAVFAVGLDGATGPATVTVDSTINLNENSILEIEVYGNGGIDSIILGSNAEFNIGSNVMLSILMGDAGPILEGDYNIFTGNIASISGDFTDMLLPELDGGKSWDTSRFNAADGWVLSVVPEPSTYAVILGAAVVLLALVRRKRK</sequence>
<evidence type="ECO:0000313" key="3">
    <source>
        <dbReference type="EMBL" id="MBC2595731.1"/>
    </source>
</evidence>
<dbReference type="NCBIfam" id="TIGR02595">
    <property type="entry name" value="PEP_CTERM"/>
    <property type="match status" value="1"/>
</dbReference>
<evidence type="ECO:0000256" key="2">
    <source>
        <dbReference type="SAM" id="SignalP"/>
    </source>
</evidence>
<feature type="signal peptide" evidence="2">
    <location>
        <begin position="1"/>
        <end position="32"/>
    </location>
</feature>
<keyword evidence="1" id="KW-1133">Transmembrane helix</keyword>
<feature type="chain" id="PRO_5032941516" evidence="2">
    <location>
        <begin position="33"/>
        <end position="587"/>
    </location>
</feature>
<dbReference type="InterPro" id="IPR013424">
    <property type="entry name" value="Ice-binding_C"/>
</dbReference>
<keyword evidence="2" id="KW-0732">Signal</keyword>
<feature type="transmembrane region" description="Helical" evidence="1">
    <location>
        <begin position="565"/>
        <end position="582"/>
    </location>
</feature>
<gene>
    <name evidence="3" type="ORF">H5P28_15800</name>
</gene>
<evidence type="ECO:0000256" key="1">
    <source>
        <dbReference type="SAM" id="Phobius"/>
    </source>
</evidence>
<name>A0A842HKR0_9BACT</name>
<protein>
    <submittedName>
        <fullName evidence="3">PEP-CTERM sorting domain-containing protein</fullName>
    </submittedName>
</protein>
<reference evidence="3 4" key="1">
    <citation type="submission" date="2020-07" db="EMBL/GenBank/DDBJ databases">
        <authorList>
            <person name="Feng X."/>
        </authorList>
    </citation>
    <scope>NUCLEOTIDE SEQUENCE [LARGE SCALE GENOMIC DNA]</scope>
    <source>
        <strain evidence="3 4">JCM31066</strain>
    </source>
</reference>
<accession>A0A842HKR0</accession>
<organism evidence="3 4">
    <name type="scientific">Ruficoccus amylovorans</name>
    <dbReference type="NCBI Taxonomy" id="1804625"/>
    <lineage>
        <taxon>Bacteria</taxon>
        <taxon>Pseudomonadati</taxon>
        <taxon>Verrucomicrobiota</taxon>
        <taxon>Opitutia</taxon>
        <taxon>Puniceicoccales</taxon>
        <taxon>Cerasicoccaceae</taxon>
        <taxon>Ruficoccus</taxon>
    </lineage>
</organism>
<keyword evidence="4" id="KW-1185">Reference proteome</keyword>
<keyword evidence="1" id="KW-0472">Membrane</keyword>
<dbReference type="Proteomes" id="UP000546464">
    <property type="component" value="Unassembled WGS sequence"/>
</dbReference>
<dbReference type="RefSeq" id="WP_185676664.1">
    <property type="nucleotide sequence ID" value="NZ_JACHVB010000052.1"/>
</dbReference>
<evidence type="ECO:0000313" key="4">
    <source>
        <dbReference type="Proteomes" id="UP000546464"/>
    </source>
</evidence>
<comment type="caution">
    <text evidence="3">The sequence shown here is derived from an EMBL/GenBank/DDBJ whole genome shotgun (WGS) entry which is preliminary data.</text>
</comment>
<dbReference type="AlphaFoldDB" id="A0A842HKR0"/>
<keyword evidence="1" id="KW-0812">Transmembrane</keyword>
<dbReference type="EMBL" id="JACHVB010000052">
    <property type="protein sequence ID" value="MBC2595731.1"/>
    <property type="molecule type" value="Genomic_DNA"/>
</dbReference>